<dbReference type="SUPFAM" id="SSF53706">
    <property type="entry name" value="Formate dehydrogenase/DMSO reductase, domains 1-3"/>
    <property type="match status" value="1"/>
</dbReference>
<comment type="caution">
    <text evidence="14">The sequence shown here is derived from an EMBL/GenBank/DDBJ whole genome shotgun (WGS) entry which is preliminary data.</text>
</comment>
<reference evidence="14 15" key="1">
    <citation type="submission" date="2022-09" db="EMBL/GenBank/DDBJ databases">
        <title>Chelativorans salina sp. nov., a novel slightly halophilic bacterium isolated from a saline lake sediment enrichment.</title>
        <authorList>
            <person name="Gao L."/>
            <person name="Fang B.-Z."/>
            <person name="Li W.-J."/>
        </authorList>
    </citation>
    <scope>NUCLEOTIDE SEQUENCE [LARGE SCALE GENOMIC DNA]</scope>
    <source>
        <strain evidence="14 15">EGI FJ00035</strain>
    </source>
</reference>
<dbReference type="PROSITE" id="PS51669">
    <property type="entry name" value="4FE4S_MOW_BIS_MGD"/>
    <property type="match status" value="1"/>
</dbReference>
<dbReference type="InterPro" id="IPR006311">
    <property type="entry name" value="TAT_signal"/>
</dbReference>
<evidence type="ECO:0000256" key="11">
    <source>
        <dbReference type="ARBA" id="ARBA00023014"/>
    </source>
</evidence>
<feature type="region of interest" description="Disordered" evidence="12">
    <location>
        <begin position="1"/>
        <end position="21"/>
    </location>
</feature>
<name>A0ABT2LRT0_9HYPH</name>
<keyword evidence="8" id="KW-0732">Signal</keyword>
<dbReference type="PROSITE" id="PS51318">
    <property type="entry name" value="TAT"/>
    <property type="match status" value="1"/>
</dbReference>
<keyword evidence="15" id="KW-1185">Reference proteome</keyword>
<dbReference type="PANTHER" id="PTHR43598">
    <property type="entry name" value="TUNGSTEN-CONTAINING FORMYLMETHANOFURAN DEHYDROGENASE 2 SUBUNIT B"/>
    <property type="match status" value="1"/>
</dbReference>
<dbReference type="PROSITE" id="PS00551">
    <property type="entry name" value="MOLYBDOPTERIN_PROK_1"/>
    <property type="match status" value="1"/>
</dbReference>
<dbReference type="EMBL" id="JAOCZP010000006">
    <property type="protein sequence ID" value="MCT7377184.1"/>
    <property type="molecule type" value="Genomic_DNA"/>
</dbReference>
<dbReference type="CDD" id="cd02792">
    <property type="entry name" value="MopB_CT_Formate-Dh-Na-like"/>
    <property type="match status" value="1"/>
</dbReference>
<dbReference type="InterPro" id="IPR006656">
    <property type="entry name" value="Mopterin_OxRdtase"/>
</dbReference>
<comment type="cofactor">
    <cofactor evidence="1">
        <name>Mo-bis(molybdopterin guanine dinucleotide)</name>
        <dbReference type="ChEBI" id="CHEBI:60539"/>
    </cofactor>
</comment>
<evidence type="ECO:0000256" key="9">
    <source>
        <dbReference type="ARBA" id="ARBA00023002"/>
    </source>
</evidence>
<dbReference type="InterPro" id="IPR009010">
    <property type="entry name" value="Asp_de-COase-like_dom_sf"/>
</dbReference>
<keyword evidence="5" id="KW-0004">4Fe-4S</keyword>
<dbReference type="Gene3D" id="2.20.25.90">
    <property type="entry name" value="ADC-like domains"/>
    <property type="match status" value="1"/>
</dbReference>
<comment type="subcellular location">
    <subcellularLocation>
        <location evidence="3">Cell envelope</location>
    </subcellularLocation>
</comment>
<evidence type="ECO:0000256" key="1">
    <source>
        <dbReference type="ARBA" id="ARBA00001942"/>
    </source>
</evidence>
<evidence type="ECO:0000313" key="14">
    <source>
        <dbReference type="EMBL" id="MCT7377184.1"/>
    </source>
</evidence>
<accession>A0ABT2LRT0</accession>
<evidence type="ECO:0000313" key="15">
    <source>
        <dbReference type="Proteomes" id="UP001320831"/>
    </source>
</evidence>
<evidence type="ECO:0000256" key="8">
    <source>
        <dbReference type="ARBA" id="ARBA00022729"/>
    </source>
</evidence>
<evidence type="ECO:0000259" key="13">
    <source>
        <dbReference type="PROSITE" id="PS51669"/>
    </source>
</evidence>
<dbReference type="Gene3D" id="3.40.50.740">
    <property type="match status" value="1"/>
</dbReference>
<protein>
    <submittedName>
        <fullName evidence="14">Formate dehydrogenase subunit alpha</fullName>
    </submittedName>
</protein>
<sequence length="970" mass="107412">MLTKRKNGQAGHAKLQSLLGRTDAAPMDRRTFLRRSGLAVGGMAAIGSFQLGSVRKAEAISPPQPGVPIELKKSICTHCAVGCTVTAEVQNGVWTGQEPSWDSPINRGSHCAKGAAVRELVHSDRKLKYPLKLVDGQWTRVSWDEAIDEIGDKMMELRDASGPDSVYWMGSAKFSNEGTYLFRKLAAFWGTNNQDHQARICHSTTVSGVANTWGYGAMTNSFNDIRNSKTLIIMGGNPAEAHPISLQHLLEGKELNHANFIVIDPRFTRTAAHATEYVRLRSGTDIAVLWGMLWHIFENGWEDKEFIAQRVYGMDEIRKEVAKYPPDEVERISGVPGEQLKRVAELFATQKPATLIWCMGQTQHTVGTANVRASCILCLATGNVGKPGTGANIFRGHDNVQGATDIGLDVVTLPFYYGLTEGAWNHWARVWEVEYEDLLSRFASKEIMETPGIPLTRWFDATLLPKDEVEQSDNLRAMFVQGHASNSITRIPESVKGLAKLDLLVVADPHPTTWASLAVQAGRTDNTYLLPVCTQFETSGSRVASNRSIQWGEQIVAPSFEQKDDYQVIYRLARKLGYAEQMFKNIAVEDDRPVPEDALREMNRGGWSTGYCGQSPERLKAHMKNQHKFDLVTLRAPKDDPEVGGDYYGLPWPCWGKPELRHPGTPNLYNPSLHVMDGGSPFRARFGVERNGETLLAEGSYTEGSELTDGYPEFTMAVLKKLGWDADLTPEELSVIEGIGSEIDQVSWSTDLSGGIQRVVLSHGCHPYGNGKARALAWNLPDPVPTHREPIYTPRVDLVEQYPTLPDAMQFRVPNIGHTVQQAAIENGIARDFPLILTSGRLVEYEGGGEETRSNRWLAELQQEMFVEINPADAAERGISDGGWVWVSGAENNSRARVRALVTERVGKGVAFLPFHFGGWFQGEDLRANYPEGTDPYVLGESANTITTYGYDPVTNMQEPKVTLCQIQAA</sequence>
<evidence type="ECO:0000256" key="6">
    <source>
        <dbReference type="ARBA" id="ARBA00022505"/>
    </source>
</evidence>
<evidence type="ECO:0000256" key="12">
    <source>
        <dbReference type="SAM" id="MobiDB-lite"/>
    </source>
</evidence>
<dbReference type="InterPro" id="IPR006657">
    <property type="entry name" value="MoPterin_dinucl-bd_dom"/>
</dbReference>
<organism evidence="14 15">
    <name type="scientific">Chelativorans salis</name>
    <dbReference type="NCBI Taxonomy" id="2978478"/>
    <lineage>
        <taxon>Bacteria</taxon>
        <taxon>Pseudomonadati</taxon>
        <taxon>Pseudomonadota</taxon>
        <taxon>Alphaproteobacteria</taxon>
        <taxon>Hyphomicrobiales</taxon>
        <taxon>Phyllobacteriaceae</taxon>
        <taxon>Chelativorans</taxon>
    </lineage>
</organism>
<keyword evidence="11" id="KW-0411">Iron-sulfur</keyword>
<dbReference type="PANTHER" id="PTHR43598:SF1">
    <property type="entry name" value="FORMATE DEHYDROGENASE-O MAJOR SUBUNIT"/>
    <property type="match status" value="1"/>
</dbReference>
<dbReference type="Gene3D" id="2.40.40.20">
    <property type="match status" value="1"/>
</dbReference>
<evidence type="ECO:0000256" key="2">
    <source>
        <dbReference type="ARBA" id="ARBA00001966"/>
    </source>
</evidence>
<dbReference type="SUPFAM" id="SSF50692">
    <property type="entry name" value="ADC-like"/>
    <property type="match status" value="1"/>
</dbReference>
<evidence type="ECO:0000256" key="5">
    <source>
        <dbReference type="ARBA" id="ARBA00022485"/>
    </source>
</evidence>
<comment type="cofactor">
    <cofactor evidence="2">
        <name>[4Fe-4S] cluster</name>
        <dbReference type="ChEBI" id="CHEBI:49883"/>
    </cofactor>
</comment>
<dbReference type="InterPro" id="IPR027467">
    <property type="entry name" value="MopterinOxRdtase_cofactor_BS"/>
</dbReference>
<comment type="similarity">
    <text evidence="4">Belongs to the prokaryotic molybdopterin-containing oxidoreductase family.</text>
</comment>
<evidence type="ECO:0000256" key="3">
    <source>
        <dbReference type="ARBA" id="ARBA00004196"/>
    </source>
</evidence>
<dbReference type="Pfam" id="PF04879">
    <property type="entry name" value="Molybdop_Fe4S4"/>
    <property type="match status" value="1"/>
</dbReference>
<keyword evidence="7" id="KW-0479">Metal-binding</keyword>
<gene>
    <name evidence="14" type="ORF">N5A92_19375</name>
</gene>
<evidence type="ECO:0000256" key="10">
    <source>
        <dbReference type="ARBA" id="ARBA00023004"/>
    </source>
</evidence>
<dbReference type="SMART" id="SM00926">
    <property type="entry name" value="Molybdop_Fe4S4"/>
    <property type="match status" value="1"/>
</dbReference>
<keyword evidence="9" id="KW-0560">Oxidoreductase</keyword>
<keyword evidence="6" id="KW-0500">Molybdenum</keyword>
<dbReference type="RefSeq" id="WP_260905571.1">
    <property type="nucleotide sequence ID" value="NZ_JAOCZP010000006.1"/>
</dbReference>
<dbReference type="InterPro" id="IPR006963">
    <property type="entry name" value="Mopterin_OxRdtase_4Fe-4S_dom"/>
</dbReference>
<keyword evidence="10" id="KW-0408">Iron</keyword>
<dbReference type="PIRSF" id="PIRSF036643">
    <property type="entry name" value="FDH_alpha"/>
    <property type="match status" value="1"/>
</dbReference>
<evidence type="ECO:0000256" key="4">
    <source>
        <dbReference type="ARBA" id="ARBA00010312"/>
    </source>
</evidence>
<feature type="domain" description="4Fe-4S Mo/W bis-MGD-type" evidence="13">
    <location>
        <begin position="69"/>
        <end position="125"/>
    </location>
</feature>
<dbReference type="Proteomes" id="UP001320831">
    <property type="component" value="Unassembled WGS sequence"/>
</dbReference>
<evidence type="ECO:0000256" key="7">
    <source>
        <dbReference type="ARBA" id="ARBA00022723"/>
    </source>
</evidence>
<proteinExistence type="inferred from homology"/>
<dbReference type="Gene3D" id="3.40.228.10">
    <property type="entry name" value="Dimethylsulfoxide Reductase, domain 2"/>
    <property type="match status" value="1"/>
</dbReference>
<dbReference type="Pfam" id="PF01568">
    <property type="entry name" value="Molydop_binding"/>
    <property type="match status" value="1"/>
</dbReference>
<dbReference type="Pfam" id="PF00384">
    <property type="entry name" value="Molybdopterin"/>
    <property type="match status" value="1"/>
</dbReference>